<dbReference type="PANTHER" id="PTHR11439:SF455">
    <property type="entry name" value="RLK (RECEPTOR-LIKE PROTEIN KINASE) 8, PUTATIVE-RELATED"/>
    <property type="match status" value="1"/>
</dbReference>
<feature type="region of interest" description="Disordered" evidence="1">
    <location>
        <begin position="1"/>
        <end position="47"/>
    </location>
</feature>
<dbReference type="OrthoDB" id="428604at2759"/>
<dbReference type="CDD" id="cd09272">
    <property type="entry name" value="RNase_HI_RT_Ty1"/>
    <property type="match status" value="1"/>
</dbReference>
<dbReference type="InterPro" id="IPR013103">
    <property type="entry name" value="RVT_2"/>
</dbReference>
<reference evidence="4 5" key="1">
    <citation type="journal article" date="2021" name="Plant Biotechnol. J.">
        <title>Multi-omics assisted identification of the key and species-specific regulatory components of drought-tolerant mechanisms in Gossypium stocksii.</title>
        <authorList>
            <person name="Yu D."/>
            <person name="Ke L."/>
            <person name="Zhang D."/>
            <person name="Wu Y."/>
            <person name="Sun Y."/>
            <person name="Mei J."/>
            <person name="Sun J."/>
            <person name="Sun Y."/>
        </authorList>
    </citation>
    <scope>NUCLEOTIDE SEQUENCE [LARGE SCALE GENOMIC DNA]</scope>
    <source>
        <strain evidence="5">cv. E1</strain>
        <tissue evidence="4">Leaf</tissue>
    </source>
</reference>
<evidence type="ECO:0000313" key="4">
    <source>
        <dbReference type="EMBL" id="KAH1072904.1"/>
    </source>
</evidence>
<evidence type="ECO:0000259" key="3">
    <source>
        <dbReference type="Pfam" id="PF25597"/>
    </source>
</evidence>
<dbReference type="InterPro" id="IPR057670">
    <property type="entry name" value="SH3_retrovirus"/>
</dbReference>
<evidence type="ECO:0000256" key="1">
    <source>
        <dbReference type="SAM" id="MobiDB-lite"/>
    </source>
</evidence>
<protein>
    <recommendedName>
        <fullName evidence="6">Reverse transcriptase Ty1/copia-type domain-containing protein</fullName>
    </recommendedName>
</protein>
<dbReference type="SUPFAM" id="SSF56672">
    <property type="entry name" value="DNA/RNA polymerases"/>
    <property type="match status" value="1"/>
</dbReference>
<name>A0A9D3ZXL6_9ROSI</name>
<dbReference type="InterPro" id="IPR043502">
    <property type="entry name" value="DNA/RNA_pol_sf"/>
</dbReference>
<proteinExistence type="predicted"/>
<dbReference type="Pfam" id="PF07727">
    <property type="entry name" value="RVT_2"/>
    <property type="match status" value="2"/>
</dbReference>
<feature type="domain" description="Retroviral polymerase SH3-like" evidence="3">
    <location>
        <begin position="345"/>
        <end position="380"/>
    </location>
</feature>
<accession>A0A9D3ZXL6</accession>
<feature type="domain" description="Reverse transcriptase Ty1/copia-type" evidence="2">
    <location>
        <begin position="578"/>
        <end position="670"/>
    </location>
</feature>
<dbReference type="PANTHER" id="PTHR11439">
    <property type="entry name" value="GAG-POL-RELATED RETROTRANSPOSON"/>
    <property type="match status" value="1"/>
</dbReference>
<organism evidence="4 5">
    <name type="scientific">Gossypium stocksii</name>
    <dbReference type="NCBI Taxonomy" id="47602"/>
    <lineage>
        <taxon>Eukaryota</taxon>
        <taxon>Viridiplantae</taxon>
        <taxon>Streptophyta</taxon>
        <taxon>Embryophyta</taxon>
        <taxon>Tracheophyta</taxon>
        <taxon>Spermatophyta</taxon>
        <taxon>Magnoliopsida</taxon>
        <taxon>eudicotyledons</taxon>
        <taxon>Gunneridae</taxon>
        <taxon>Pentapetalae</taxon>
        <taxon>rosids</taxon>
        <taxon>malvids</taxon>
        <taxon>Malvales</taxon>
        <taxon>Malvaceae</taxon>
        <taxon>Malvoideae</taxon>
        <taxon>Gossypium</taxon>
    </lineage>
</organism>
<sequence length="914" mass="100772">MIAHNVEAPGAMSMADSDPQDYGDAPTVGGDGYNCPPRSALEQRADGGSWGQWSHFTHQVNPSPIPAYGYNQAKWAANACGSISGPLAPDAARPYYGPYARPPQPSAGHGPSYGLGSLPTAPHEVPWQTMRHARVFDVDNSQCIGLPRIPDFLASDFLDVSQYDSNCGSAVPYVHLPIGTTSWYPDSNTSHHVCQNVADLNATTPYSSTSELLMGNGAPTKIYSVGNMFTLCHNRLGDLSSKVVNDVLNKCGIISIKKSLFNVYVTCQKGKSHKLPFLHSTTEYVETFELVISKLWGPASVDCEGNLYYISFYWGYAFCSAVHLINRLPTVVLQAQSPYQKLYGSQPCTFLGYSSQHKGYFCLTLDRKVVVSRHIVLDEGWFLYVSPVMNDISGYSRSTTYVPVVTSSSSPIPAMPHPSDVVSSSSSLPGSKHEVVPAVSPHSAVVSSSSSLPRSAHEVVCSDFIMSFAPFSLPKVMVTQSKAGIFKPKALSVEVVDFEQSTMLVALAHLEWRLAVQAEYNALMANSTWDLESLPSGQKVIGYKWLFKIKRNHDGSVNRRKARLVAKGCSQVPRSDASLFVRVISDSILYILVYVDDITIISNVSIVITRFVEQLNAEFSLKDMGDLHYFLGIEVTRSSTRSIHLCKKKYIRDLLVRSSLLHAKPVHTLMVSLPNLSKDDGDRLCDPTEYRSLAGALQYVMLTRLDIAYTVNRICQFMHSPTTTHMTALKRILRYLCGTLDYGIVFRPSTQLSLVGYADANWGLDFDNHRSTSGFCVYFGDVPISWCSKKQQVVFRSTTEAEYRGLAAATSDIIWLISLLQELQVHSVDTPTVWCDSSSVIAVAANPVLHSKFKHVELDLFFVHEKVANGSIIVGEVPTCDQVADGLTKPLFLTSFTRFRNVLQVLPVEKMDAC</sequence>
<comment type="caution">
    <text evidence="4">The sequence shown here is derived from an EMBL/GenBank/DDBJ whole genome shotgun (WGS) entry which is preliminary data.</text>
</comment>
<dbReference type="Proteomes" id="UP000828251">
    <property type="component" value="Unassembled WGS sequence"/>
</dbReference>
<keyword evidence="5" id="KW-1185">Reference proteome</keyword>
<dbReference type="AlphaFoldDB" id="A0A9D3ZXL6"/>
<feature type="domain" description="Reverse transcriptase Ty1/copia-type" evidence="2">
    <location>
        <begin position="526"/>
        <end position="576"/>
    </location>
</feature>
<dbReference type="EMBL" id="JAIQCV010000008">
    <property type="protein sequence ID" value="KAH1072904.1"/>
    <property type="molecule type" value="Genomic_DNA"/>
</dbReference>
<evidence type="ECO:0000259" key="2">
    <source>
        <dbReference type="Pfam" id="PF07727"/>
    </source>
</evidence>
<gene>
    <name evidence="4" type="ORF">J1N35_025232</name>
</gene>
<dbReference type="Pfam" id="PF25597">
    <property type="entry name" value="SH3_retrovirus"/>
    <property type="match status" value="1"/>
</dbReference>
<evidence type="ECO:0008006" key="6">
    <source>
        <dbReference type="Google" id="ProtNLM"/>
    </source>
</evidence>
<evidence type="ECO:0000313" key="5">
    <source>
        <dbReference type="Proteomes" id="UP000828251"/>
    </source>
</evidence>